<evidence type="ECO:0000256" key="26">
    <source>
        <dbReference type="SAM" id="Phobius"/>
    </source>
</evidence>
<dbReference type="Pfam" id="PF00069">
    <property type="entry name" value="Pkinase"/>
    <property type="match status" value="1"/>
</dbReference>
<keyword evidence="18" id="KW-0675">Receptor</keyword>
<dbReference type="GO" id="GO:0005524">
    <property type="term" value="F:ATP binding"/>
    <property type="evidence" value="ECO:0007669"/>
    <property type="project" value="UniProtKB-UniRule"/>
</dbReference>
<protein>
    <recommendedName>
        <fullName evidence="24">Receptor kinase-like protein Xa21</fullName>
        <ecNumber evidence="4">2.7.11.1</ecNumber>
    </recommendedName>
</protein>
<dbReference type="InterPro" id="IPR013210">
    <property type="entry name" value="LRR_N_plant-typ"/>
</dbReference>
<evidence type="ECO:0000256" key="12">
    <source>
        <dbReference type="ARBA" id="ARBA00022737"/>
    </source>
</evidence>
<dbReference type="Gene3D" id="1.10.510.10">
    <property type="entry name" value="Transferase(Phosphotransferase) domain 1"/>
    <property type="match status" value="1"/>
</dbReference>
<keyword evidence="5" id="KW-1003">Cell membrane</keyword>
<keyword evidence="30" id="KW-1185">Reference proteome</keyword>
<dbReference type="InterPro" id="IPR032675">
    <property type="entry name" value="LRR_dom_sf"/>
</dbReference>
<comment type="catalytic activity">
    <reaction evidence="21">
        <text>L-seryl-[protein] + ATP = O-phospho-L-seryl-[protein] + ADP + H(+)</text>
        <dbReference type="Rhea" id="RHEA:17989"/>
        <dbReference type="Rhea" id="RHEA-COMP:9863"/>
        <dbReference type="Rhea" id="RHEA-COMP:11604"/>
        <dbReference type="ChEBI" id="CHEBI:15378"/>
        <dbReference type="ChEBI" id="CHEBI:29999"/>
        <dbReference type="ChEBI" id="CHEBI:30616"/>
        <dbReference type="ChEBI" id="CHEBI:83421"/>
        <dbReference type="ChEBI" id="CHEBI:456216"/>
        <dbReference type="EC" id="2.7.11.1"/>
    </reaction>
</comment>
<feature type="domain" description="Protein kinase" evidence="28">
    <location>
        <begin position="727"/>
        <end position="1024"/>
    </location>
</feature>
<sequence length="1040" mass="113214">MQEGLSFCAIRPSKGNGGHMSAIQPSRLTMFMLLSSLLVSCGVRNASCSIVPDNSTDMFALLDFKAVTNDPTNALSSWNTGVPHCQWKGVNCSLTHPGRVTGLDLTEQNLQGQIAPSLGNLTFLRTLVLSSNGFVGELPTLNRLRRLEKLVLGKNMLQGFNPDTLTNCSNLQLLDLSLNSLTGSIPYKIGLLSSLLVLSLAGNNFSGIIPSSLQNITLLQGINLAVNHLQGSIPEELGQLSNLLLLKLGENSLTGRIPTTILNHSTLKLLDVHSNSLRMELPCNIGDTLPSLSKFFLYNNMFHGQIPDSLGNLLQLQHIDFSSNNFSGQVPSSLGRLVNLEFLKLEGNKLEANDSKSWEFLDALSNCRSLQFLSLYDNRLQGAIPNSVGNLSSGLAFLGLDGNNLSGTVPESTGNLAGLITLILAQNNLSGPIGAWIGKLKNLGKLSLSDNNFVGSIPSSIGESTQMTELYLQGNKFVGPITPSLGNLRYLSVLNLSENNLNGHIPKELFSPVSTMTTCIVSYNNLDGPIPPEISNLKQVKKLDLSSNKLSGQIPSTLGECQGLEMLLMGNNFLTGNITKFFSSLKSLSMLNLSHNNLSGFIPPELSQLSSLTQLDLSYNNLQGQIPRDGVFGNATRVSLVGNGRLCGGILGLHMPSCSAATRRKLVEYYLVRVLIPIFGFMSLVLLIYFVLTEKKRARQSHVSLSPLGQQYPKVSYNDLAEATQNFSESNLVGRGGYGSVYRGKLIQDKLEVAVKVLDLDTQGAEKSFLSECQTLRAIRHRNLVPIITACSTVDLKGSVFKALVYEFMPNGNLDSWLHQKEDGKGTKALDLTQRTCFAMNIADAIDYLHNESGRTIIHCDVKPSNILLDDDMNAHLGDFGIANFYRDSRSKLTGDSSSIGVKGTIGYIAPEYARGGCASTHGDVYSYGIVLLEMLTGKRPTDPLFVNELNIVSFVEMSFPDQILQVIDTPLQEEFEDSTETNMVTENRAYQCIFALLQVALSCTRQLPNDRMTMREAASKIRVIKTSYASGKPRDASVM</sequence>
<comment type="similarity">
    <text evidence="3">Belongs to the protein kinase superfamily. Ser/Thr protein kinase family.</text>
</comment>
<dbReference type="PANTHER" id="PTHR27008:SF593">
    <property type="entry name" value="OS02G0615800 PROTEIN"/>
    <property type="match status" value="1"/>
</dbReference>
<reference evidence="30" key="2">
    <citation type="journal article" date="2017" name="Nat. Plants">
        <title>The Aegilops tauschii genome reveals multiple impacts of transposons.</title>
        <authorList>
            <person name="Zhao G."/>
            <person name="Zou C."/>
            <person name="Li K."/>
            <person name="Wang K."/>
            <person name="Li T."/>
            <person name="Gao L."/>
            <person name="Zhang X."/>
            <person name="Wang H."/>
            <person name="Yang Z."/>
            <person name="Liu X."/>
            <person name="Jiang W."/>
            <person name="Mao L."/>
            <person name="Kong X."/>
            <person name="Jiao Y."/>
            <person name="Jia J."/>
        </authorList>
    </citation>
    <scope>NUCLEOTIDE SEQUENCE [LARGE SCALE GENOMIC DNA]</scope>
    <source>
        <strain evidence="30">cv. AL8/78</strain>
    </source>
</reference>
<keyword evidence="19" id="KW-0325">Glycoprotein</keyword>
<dbReference type="InterPro" id="IPR001611">
    <property type="entry name" value="Leu-rich_rpt"/>
</dbReference>
<evidence type="ECO:0000256" key="1">
    <source>
        <dbReference type="ARBA" id="ARBA00004251"/>
    </source>
</evidence>
<dbReference type="EnsemblPlants" id="AET6Gv20590800.2">
    <property type="protein sequence ID" value="AET6Gv20590800.2"/>
    <property type="gene ID" value="AET6Gv20590800"/>
</dbReference>
<evidence type="ECO:0000256" key="15">
    <source>
        <dbReference type="ARBA" id="ARBA00022840"/>
    </source>
</evidence>
<reference evidence="29" key="5">
    <citation type="journal article" date="2021" name="G3 (Bethesda)">
        <title>Aegilops tauschii genome assembly Aet v5.0 features greater sequence contiguity and improved annotation.</title>
        <authorList>
            <person name="Wang L."/>
            <person name="Zhu T."/>
            <person name="Rodriguez J.C."/>
            <person name="Deal K.R."/>
            <person name="Dubcovsky J."/>
            <person name="McGuire P.E."/>
            <person name="Lux T."/>
            <person name="Spannagl M."/>
            <person name="Mayer K.F.X."/>
            <person name="Baldrich P."/>
            <person name="Meyers B.C."/>
            <person name="Huo N."/>
            <person name="Gu Y.Q."/>
            <person name="Zhou H."/>
            <person name="Devos K.M."/>
            <person name="Bennetzen J.L."/>
            <person name="Unver T."/>
            <person name="Budak H."/>
            <person name="Gulick P.J."/>
            <person name="Galiba G."/>
            <person name="Kalapos B."/>
            <person name="Nelson D.R."/>
            <person name="Li P."/>
            <person name="You F.M."/>
            <person name="Luo M.C."/>
            <person name="Dvorak J."/>
        </authorList>
    </citation>
    <scope>NUCLEOTIDE SEQUENCE [LARGE SCALE GENOMIC DNA]</scope>
    <source>
        <strain evidence="29">cv. AL8/78</strain>
    </source>
</reference>
<dbReference type="InterPro" id="IPR008271">
    <property type="entry name" value="Ser/Thr_kinase_AS"/>
</dbReference>
<dbReference type="InterPro" id="IPR000719">
    <property type="entry name" value="Prot_kinase_dom"/>
</dbReference>
<evidence type="ECO:0000256" key="16">
    <source>
        <dbReference type="ARBA" id="ARBA00022989"/>
    </source>
</evidence>
<reference evidence="29" key="4">
    <citation type="submission" date="2019-03" db="UniProtKB">
        <authorList>
            <consortium name="EnsemblPlants"/>
        </authorList>
    </citation>
    <scope>IDENTIFICATION</scope>
</reference>
<reference evidence="29" key="3">
    <citation type="journal article" date="2017" name="Nature">
        <title>Genome sequence of the progenitor of the wheat D genome Aegilops tauschii.</title>
        <authorList>
            <person name="Luo M.C."/>
            <person name="Gu Y.Q."/>
            <person name="Puiu D."/>
            <person name="Wang H."/>
            <person name="Twardziok S.O."/>
            <person name="Deal K.R."/>
            <person name="Huo N."/>
            <person name="Zhu T."/>
            <person name="Wang L."/>
            <person name="Wang Y."/>
            <person name="McGuire P.E."/>
            <person name="Liu S."/>
            <person name="Long H."/>
            <person name="Ramasamy R.K."/>
            <person name="Rodriguez J.C."/>
            <person name="Van S.L."/>
            <person name="Yuan L."/>
            <person name="Wang Z."/>
            <person name="Xia Z."/>
            <person name="Xiao L."/>
            <person name="Anderson O.D."/>
            <person name="Ouyang S."/>
            <person name="Liang Y."/>
            <person name="Zimin A.V."/>
            <person name="Pertea G."/>
            <person name="Qi P."/>
            <person name="Bennetzen J.L."/>
            <person name="Dai X."/>
            <person name="Dawson M.W."/>
            <person name="Muller H.G."/>
            <person name="Kugler K."/>
            <person name="Rivarola-Duarte L."/>
            <person name="Spannagl M."/>
            <person name="Mayer K.F.X."/>
            <person name="Lu F.H."/>
            <person name="Bevan M.W."/>
            <person name="Leroy P."/>
            <person name="Li P."/>
            <person name="You F.M."/>
            <person name="Sun Q."/>
            <person name="Liu Z."/>
            <person name="Lyons E."/>
            <person name="Wicker T."/>
            <person name="Salzberg S.L."/>
            <person name="Devos K.M."/>
            <person name="Dvorak J."/>
        </authorList>
    </citation>
    <scope>NUCLEOTIDE SEQUENCE [LARGE SCALE GENOMIC DNA]</scope>
    <source>
        <strain evidence="29">cv. AL8/78</strain>
    </source>
</reference>
<evidence type="ECO:0000256" key="13">
    <source>
        <dbReference type="ARBA" id="ARBA00022741"/>
    </source>
</evidence>
<dbReference type="STRING" id="200361.A0A453P389"/>
<feature type="chain" id="PRO_5019015811" description="Receptor kinase-like protein Xa21" evidence="27">
    <location>
        <begin position="49"/>
        <end position="1040"/>
    </location>
</feature>
<dbReference type="InterPro" id="IPR051809">
    <property type="entry name" value="Plant_receptor-like_S/T_kinase"/>
</dbReference>
<dbReference type="SUPFAM" id="SSF56112">
    <property type="entry name" value="Protein kinase-like (PK-like)"/>
    <property type="match status" value="1"/>
</dbReference>
<proteinExistence type="inferred from homology"/>
<evidence type="ECO:0000256" key="25">
    <source>
        <dbReference type="PROSITE-ProRule" id="PRU10141"/>
    </source>
</evidence>
<keyword evidence="7" id="KW-0597">Phosphoprotein</keyword>
<dbReference type="InterPro" id="IPR011009">
    <property type="entry name" value="Kinase-like_dom_sf"/>
</dbReference>
<dbReference type="Gene3D" id="3.30.200.20">
    <property type="entry name" value="Phosphorylase Kinase, domain 1"/>
    <property type="match status" value="1"/>
</dbReference>
<evidence type="ECO:0000256" key="5">
    <source>
        <dbReference type="ARBA" id="ARBA00022475"/>
    </source>
</evidence>
<evidence type="ECO:0000256" key="7">
    <source>
        <dbReference type="ARBA" id="ARBA00022553"/>
    </source>
</evidence>
<comment type="function">
    <text evidence="22">Receptor kinase that detects X.oryzae pv. oryzae protein Ax21 to promote innate immunity. Following X.oryzae pv. oryzae protein Ax21 detection, undergoes cleavage, releasing the processed protein kinase Xa21 chain.</text>
</comment>
<dbReference type="Gene3D" id="3.80.10.10">
    <property type="entry name" value="Ribonuclease Inhibitor"/>
    <property type="match status" value="3"/>
</dbReference>
<keyword evidence="8" id="KW-0433">Leucine-rich repeat</keyword>
<evidence type="ECO:0000256" key="3">
    <source>
        <dbReference type="ARBA" id="ARBA00008684"/>
    </source>
</evidence>
<evidence type="ECO:0000256" key="24">
    <source>
        <dbReference type="ARBA" id="ARBA00072040"/>
    </source>
</evidence>
<keyword evidence="17 26" id="KW-0472">Membrane</keyword>
<dbReference type="PANTHER" id="PTHR27008">
    <property type="entry name" value="OS04G0122200 PROTEIN"/>
    <property type="match status" value="1"/>
</dbReference>
<dbReference type="FunFam" id="3.30.200.20:FF:000432">
    <property type="entry name" value="LRR receptor-like serine/threonine-protein kinase EFR"/>
    <property type="match status" value="1"/>
</dbReference>
<evidence type="ECO:0000256" key="17">
    <source>
        <dbReference type="ARBA" id="ARBA00023136"/>
    </source>
</evidence>
<evidence type="ECO:0000313" key="29">
    <source>
        <dbReference type="EnsemblPlants" id="AET6Gv20590800.2"/>
    </source>
</evidence>
<dbReference type="GeneID" id="109770477"/>
<keyword evidence="13 25" id="KW-0547">Nucleotide-binding</keyword>
<dbReference type="InterPro" id="IPR017441">
    <property type="entry name" value="Protein_kinase_ATP_BS"/>
</dbReference>
<keyword evidence="10 26" id="KW-0812">Transmembrane</keyword>
<dbReference type="SMART" id="SM00369">
    <property type="entry name" value="LRR_TYP"/>
    <property type="match status" value="10"/>
</dbReference>
<dbReference type="OrthoDB" id="676979at2759"/>
<dbReference type="FunFam" id="3.80.10.10:FF:000275">
    <property type="entry name" value="Leucine-rich repeat receptor-like protein kinase"/>
    <property type="match status" value="1"/>
</dbReference>
<dbReference type="FunFam" id="1.10.510.10:FF:000358">
    <property type="entry name" value="Putative leucine-rich repeat receptor-like serine/threonine-protein kinase"/>
    <property type="match status" value="1"/>
</dbReference>
<dbReference type="GO" id="GO:0005789">
    <property type="term" value="C:endoplasmic reticulum membrane"/>
    <property type="evidence" value="ECO:0007669"/>
    <property type="project" value="UniProtKB-SubCell"/>
</dbReference>
<evidence type="ECO:0000256" key="23">
    <source>
        <dbReference type="ARBA" id="ARBA00056628"/>
    </source>
</evidence>
<evidence type="ECO:0000256" key="6">
    <source>
        <dbReference type="ARBA" id="ARBA00022527"/>
    </source>
</evidence>
<dbReference type="GO" id="GO:0004674">
    <property type="term" value="F:protein serine/threonine kinase activity"/>
    <property type="evidence" value="ECO:0007669"/>
    <property type="project" value="UniProtKB-KW"/>
</dbReference>
<dbReference type="PROSITE" id="PS00108">
    <property type="entry name" value="PROTEIN_KINASE_ST"/>
    <property type="match status" value="1"/>
</dbReference>
<evidence type="ECO:0000256" key="11">
    <source>
        <dbReference type="ARBA" id="ARBA00022729"/>
    </source>
</evidence>
<evidence type="ECO:0000259" key="28">
    <source>
        <dbReference type="PROSITE" id="PS50011"/>
    </source>
</evidence>
<dbReference type="Pfam" id="PF13855">
    <property type="entry name" value="LRR_8"/>
    <property type="match status" value="1"/>
</dbReference>
<dbReference type="FunFam" id="3.80.10.10:FF:000288">
    <property type="entry name" value="LRR receptor-like serine/threonine-protein kinase EFR"/>
    <property type="match status" value="1"/>
</dbReference>
<dbReference type="GO" id="GO:0005886">
    <property type="term" value="C:plasma membrane"/>
    <property type="evidence" value="ECO:0007669"/>
    <property type="project" value="UniProtKB-SubCell"/>
</dbReference>
<evidence type="ECO:0000256" key="10">
    <source>
        <dbReference type="ARBA" id="ARBA00022692"/>
    </source>
</evidence>
<feature type="binding site" evidence="25">
    <location>
        <position position="756"/>
    </location>
    <ligand>
        <name>ATP</name>
        <dbReference type="ChEBI" id="CHEBI:30616"/>
    </ligand>
</feature>
<reference evidence="30" key="1">
    <citation type="journal article" date="2014" name="Science">
        <title>Ancient hybridizations among the ancestral genomes of bread wheat.</title>
        <authorList>
            <consortium name="International Wheat Genome Sequencing Consortium,"/>
            <person name="Marcussen T."/>
            <person name="Sandve S.R."/>
            <person name="Heier L."/>
            <person name="Spannagl M."/>
            <person name="Pfeifer M."/>
            <person name="Jakobsen K.S."/>
            <person name="Wulff B.B."/>
            <person name="Steuernagel B."/>
            <person name="Mayer K.F."/>
            <person name="Olsen O.A."/>
        </authorList>
    </citation>
    <scope>NUCLEOTIDE SEQUENCE [LARGE SCALE GENOMIC DNA]</scope>
    <source>
        <strain evidence="30">cv. AL8/78</strain>
    </source>
</reference>
<evidence type="ECO:0000256" key="4">
    <source>
        <dbReference type="ARBA" id="ARBA00012513"/>
    </source>
</evidence>
<keyword evidence="9" id="KW-0808">Transferase</keyword>
<keyword evidence="6" id="KW-0723">Serine/threonine-protein kinase</keyword>
<evidence type="ECO:0000256" key="9">
    <source>
        <dbReference type="ARBA" id="ARBA00022679"/>
    </source>
</evidence>
<dbReference type="Pfam" id="PF00560">
    <property type="entry name" value="LRR_1"/>
    <property type="match status" value="6"/>
</dbReference>
<evidence type="ECO:0000256" key="18">
    <source>
        <dbReference type="ARBA" id="ARBA00023170"/>
    </source>
</evidence>
<dbReference type="EC" id="2.7.11.1" evidence="4"/>
<evidence type="ECO:0000256" key="20">
    <source>
        <dbReference type="ARBA" id="ARBA00047899"/>
    </source>
</evidence>
<evidence type="ECO:0000256" key="8">
    <source>
        <dbReference type="ARBA" id="ARBA00022614"/>
    </source>
</evidence>
<dbReference type="Pfam" id="PF08263">
    <property type="entry name" value="LRRNT_2"/>
    <property type="match status" value="1"/>
</dbReference>
<dbReference type="SMART" id="SM00220">
    <property type="entry name" value="S_TKc"/>
    <property type="match status" value="1"/>
</dbReference>
<evidence type="ECO:0000256" key="21">
    <source>
        <dbReference type="ARBA" id="ARBA00048679"/>
    </source>
</evidence>
<evidence type="ECO:0000256" key="22">
    <source>
        <dbReference type="ARBA" id="ARBA00054320"/>
    </source>
</evidence>
<keyword evidence="15 25" id="KW-0067">ATP-binding</keyword>
<dbReference type="FunFam" id="3.80.10.10:FF:000383">
    <property type="entry name" value="Leucine-rich repeat receptor protein kinase EMS1"/>
    <property type="match status" value="1"/>
</dbReference>
<dbReference type="PROSITE" id="PS50011">
    <property type="entry name" value="PROTEIN_KINASE_DOM"/>
    <property type="match status" value="1"/>
</dbReference>
<evidence type="ECO:0000256" key="2">
    <source>
        <dbReference type="ARBA" id="ARBA00004389"/>
    </source>
</evidence>
<dbReference type="KEGG" id="ats:109770477"/>
<dbReference type="PRINTS" id="PR00019">
    <property type="entry name" value="LEURICHRPT"/>
</dbReference>
<comment type="function">
    <text evidence="23">The processed protein kinase Xa21 chain released by protein cleavage after X.oryzae pv. oryzae protein Ax21 detection translocates into the nucleus where it can bind and regulate WRKY62, a transcription factor. Confers resistance to the bacterial pathogen X.oryzae pv. oryzae (Xoo).</text>
</comment>
<dbReference type="Proteomes" id="UP000015105">
    <property type="component" value="Chromosome 6D"/>
</dbReference>
<dbReference type="InterPro" id="IPR003591">
    <property type="entry name" value="Leu-rich_rpt_typical-subtyp"/>
</dbReference>
<keyword evidence="16 26" id="KW-1133">Transmembrane helix</keyword>
<comment type="subcellular location">
    <subcellularLocation>
        <location evidence="1">Cell membrane</location>
        <topology evidence="1">Single-pass type I membrane protein</topology>
    </subcellularLocation>
    <subcellularLocation>
        <location evidence="2">Endoplasmic reticulum membrane</location>
        <topology evidence="2">Single-pass membrane protein</topology>
    </subcellularLocation>
</comment>
<evidence type="ECO:0000256" key="14">
    <source>
        <dbReference type="ARBA" id="ARBA00022777"/>
    </source>
</evidence>
<dbReference type="SUPFAM" id="SSF52058">
    <property type="entry name" value="L domain-like"/>
    <property type="match status" value="2"/>
</dbReference>
<evidence type="ECO:0000313" key="30">
    <source>
        <dbReference type="Proteomes" id="UP000015105"/>
    </source>
</evidence>
<dbReference type="PROSITE" id="PS00107">
    <property type="entry name" value="PROTEIN_KINASE_ATP"/>
    <property type="match status" value="1"/>
</dbReference>
<feature type="signal peptide" evidence="27">
    <location>
        <begin position="1"/>
        <end position="48"/>
    </location>
</feature>
<keyword evidence="12" id="KW-0677">Repeat</keyword>
<comment type="catalytic activity">
    <reaction evidence="20">
        <text>L-threonyl-[protein] + ATP = O-phospho-L-threonyl-[protein] + ADP + H(+)</text>
        <dbReference type="Rhea" id="RHEA:46608"/>
        <dbReference type="Rhea" id="RHEA-COMP:11060"/>
        <dbReference type="Rhea" id="RHEA-COMP:11605"/>
        <dbReference type="ChEBI" id="CHEBI:15378"/>
        <dbReference type="ChEBI" id="CHEBI:30013"/>
        <dbReference type="ChEBI" id="CHEBI:30616"/>
        <dbReference type="ChEBI" id="CHEBI:61977"/>
        <dbReference type="ChEBI" id="CHEBI:456216"/>
        <dbReference type="EC" id="2.7.11.1"/>
    </reaction>
</comment>
<dbReference type="OMA" id="MELPCNI"/>
<keyword evidence="14" id="KW-0418">Kinase</keyword>
<dbReference type="RefSeq" id="XP_020184771.1">
    <property type="nucleotide sequence ID" value="XM_020329182.4"/>
</dbReference>
<dbReference type="AlphaFoldDB" id="A0A453P389"/>
<dbReference type="Gramene" id="AET6Gv20590800.2">
    <property type="protein sequence ID" value="AET6Gv20590800.2"/>
    <property type="gene ID" value="AET6Gv20590800"/>
</dbReference>
<organism evidence="29 30">
    <name type="scientific">Aegilops tauschii subsp. strangulata</name>
    <name type="common">Goatgrass</name>
    <dbReference type="NCBI Taxonomy" id="200361"/>
    <lineage>
        <taxon>Eukaryota</taxon>
        <taxon>Viridiplantae</taxon>
        <taxon>Streptophyta</taxon>
        <taxon>Embryophyta</taxon>
        <taxon>Tracheophyta</taxon>
        <taxon>Spermatophyta</taxon>
        <taxon>Magnoliopsida</taxon>
        <taxon>Liliopsida</taxon>
        <taxon>Poales</taxon>
        <taxon>Poaceae</taxon>
        <taxon>BOP clade</taxon>
        <taxon>Pooideae</taxon>
        <taxon>Triticodae</taxon>
        <taxon>Triticeae</taxon>
        <taxon>Triticinae</taxon>
        <taxon>Aegilops</taxon>
    </lineage>
</organism>
<evidence type="ECO:0000256" key="19">
    <source>
        <dbReference type="ARBA" id="ARBA00023180"/>
    </source>
</evidence>
<feature type="transmembrane region" description="Helical" evidence="26">
    <location>
        <begin position="670"/>
        <end position="692"/>
    </location>
</feature>
<evidence type="ECO:0000256" key="27">
    <source>
        <dbReference type="SAM" id="SignalP"/>
    </source>
</evidence>
<accession>A0A453P389</accession>
<keyword evidence="11 27" id="KW-0732">Signal</keyword>
<name>A0A453P389_AEGTS</name>